<reference evidence="1 8" key="1">
    <citation type="submission" date="2015-09" db="EMBL/GenBank/DDBJ databases">
        <authorList>
            <consortium name="Pathogen Informatics"/>
        </authorList>
    </citation>
    <scope>NUCLEOTIDE SEQUENCE [LARGE SCALE GENOMIC DNA]</scope>
    <source>
        <strain evidence="1 8">2789STDY5608824</strain>
    </source>
</reference>
<reference evidence="4 9" key="2">
    <citation type="journal article" date="2016" name="Sci. Rep.">
        <title>Evaluation of genetic diversity among strains of the human gut commensal Bifidobacterium adolescentis.</title>
        <authorList>
            <person name="Duranti S."/>
            <person name="Milani C."/>
            <person name="Lugli G.A."/>
            <person name="Mancabelli L."/>
            <person name="Turroni F."/>
            <person name="Ferrario C."/>
            <person name="Mangifesta M."/>
            <person name="Viappiani A."/>
            <person name="Sanchez B."/>
            <person name="Margolles A."/>
            <person name="van Sinderen D."/>
            <person name="Ventura M."/>
        </authorList>
    </citation>
    <scope>NUCLEOTIDE SEQUENCE [LARGE SCALE GENOMIC DNA]</scope>
    <source>
        <strain evidence="4 9">AL46-2</strain>
    </source>
</reference>
<dbReference type="EMBL" id="QRNG01000012">
    <property type="protein sequence ID" value="RHK25060.1"/>
    <property type="molecule type" value="Genomic_DNA"/>
</dbReference>
<dbReference type="Gene3D" id="1.10.1220.10">
    <property type="entry name" value="Met repressor-like"/>
    <property type="match status" value="1"/>
</dbReference>
<evidence type="ECO:0000313" key="5">
    <source>
        <dbReference type="EMBL" id="QHB63056.1"/>
    </source>
</evidence>
<dbReference type="EMBL" id="LNKH01000007">
    <property type="protein sequence ID" value="OSG96647.1"/>
    <property type="molecule type" value="Genomic_DNA"/>
</dbReference>
<evidence type="ECO:0000313" key="3">
    <source>
        <dbReference type="EMBL" id="KAB5884427.1"/>
    </source>
</evidence>
<dbReference type="Proteomes" id="UP000886943">
    <property type="component" value="Unassembled WGS sequence"/>
</dbReference>
<dbReference type="Proteomes" id="UP000193905">
    <property type="component" value="Unassembled WGS sequence"/>
</dbReference>
<dbReference type="InterPro" id="IPR010985">
    <property type="entry name" value="Ribbon_hlx_hlx"/>
</dbReference>
<dbReference type="AlphaFoldDB" id="A0A173WMX3"/>
<dbReference type="EMBL" id="QRVT01000002">
    <property type="protein sequence ID" value="RGS64926.1"/>
    <property type="molecule type" value="Genomic_DNA"/>
</dbReference>
<reference evidence="10 11" key="3">
    <citation type="submission" date="2018-08" db="EMBL/GenBank/DDBJ databases">
        <title>A genome reference for cultivated species of the human gut microbiota.</title>
        <authorList>
            <person name="Zou Y."/>
            <person name="Xue W."/>
            <person name="Luo G."/>
        </authorList>
    </citation>
    <scope>NUCLEOTIDE SEQUENCE [LARGE SCALE GENOMIC DNA]</scope>
    <source>
        <strain evidence="6 11">AF21-27</strain>
        <strain evidence="7 10">AF45-19</strain>
    </source>
</reference>
<reference evidence="2" key="6">
    <citation type="submission" date="2021-08" db="EMBL/GenBank/DDBJ databases">
        <title>Draft genome sequence of the GABA producer Bifidobacterium adolescentis 4-2, isolated from healthy human feces.</title>
        <authorList>
            <person name="Altaib H."/>
            <person name="Niwa R."/>
            <person name="Abe M."/>
            <person name="Suzuki T."/>
        </authorList>
    </citation>
    <scope>NUCLEOTIDE SEQUENCE</scope>
    <source>
        <strain evidence="2">4-2</strain>
    </source>
</reference>
<dbReference type="Proteomes" id="UP000285262">
    <property type="component" value="Unassembled WGS sequence"/>
</dbReference>
<dbReference type="EMBL" id="WDIP01000006">
    <property type="protein sequence ID" value="KAB5884427.1"/>
    <property type="molecule type" value="Genomic_DNA"/>
</dbReference>
<dbReference type="Proteomes" id="UP000285462">
    <property type="component" value="Unassembled WGS sequence"/>
</dbReference>
<protein>
    <submittedName>
        <fullName evidence="1">Uncharacterized protein</fullName>
    </submittedName>
</protein>
<dbReference type="EMBL" id="CP047129">
    <property type="protein sequence ID" value="QHB63056.1"/>
    <property type="molecule type" value="Genomic_DNA"/>
</dbReference>
<evidence type="ECO:0000313" key="2">
    <source>
        <dbReference type="EMBL" id="GJD13431.1"/>
    </source>
</evidence>
<dbReference type="Proteomes" id="UP000464884">
    <property type="component" value="Chromosome"/>
</dbReference>
<proteinExistence type="predicted"/>
<organism evidence="1 8">
    <name type="scientific">Bifidobacterium adolescentis</name>
    <dbReference type="NCBI Taxonomy" id="1680"/>
    <lineage>
        <taxon>Bacteria</taxon>
        <taxon>Bacillati</taxon>
        <taxon>Actinomycetota</taxon>
        <taxon>Actinomycetes</taxon>
        <taxon>Bifidobacteriales</taxon>
        <taxon>Bifidobacteriaceae</taxon>
        <taxon>Bifidobacterium</taxon>
    </lineage>
</organism>
<gene>
    <name evidence="4" type="ORF">AL0462_1142</name>
    <name evidence="2" type="ORF">BIFAD42_04150</name>
    <name evidence="7" type="ORF">DW072_07050</name>
    <name evidence="6" type="ORF">DWX79_04740</name>
    <name evidence="1" type="ORF">ERS852382_00278</name>
    <name evidence="5" type="ORF">F3K97_07250</name>
    <name evidence="3" type="ORF">GA629_06510</name>
</gene>
<dbReference type="InterPro" id="IPR056972">
    <property type="entry name" value="RHH_dom-containing"/>
</dbReference>
<reference evidence="5 12" key="5">
    <citation type="submission" date="2019-12" db="EMBL/GenBank/DDBJ databases">
        <title>Draft Genome Sequence of Bifidobacterium adolescentis ZJ2.</title>
        <authorList>
            <person name="Jin Z."/>
        </authorList>
    </citation>
    <scope>NUCLEOTIDE SEQUENCE [LARGE SCALE GENOMIC DNA]</scope>
    <source>
        <strain evidence="5 12">ZJ2</strain>
    </source>
</reference>
<dbReference type="EMBL" id="CYYI01000001">
    <property type="protein sequence ID" value="CUN39837.1"/>
    <property type="molecule type" value="Genomic_DNA"/>
</dbReference>
<evidence type="ECO:0000313" key="8">
    <source>
        <dbReference type="Proteomes" id="UP000095647"/>
    </source>
</evidence>
<evidence type="ECO:0000313" key="4">
    <source>
        <dbReference type="EMBL" id="OSG96647.1"/>
    </source>
</evidence>
<evidence type="ECO:0000313" key="11">
    <source>
        <dbReference type="Proteomes" id="UP000285462"/>
    </source>
</evidence>
<name>A0A173WMX3_BIFAD</name>
<accession>A0A173WMX3</accession>
<dbReference type="RefSeq" id="WP_003810521.1">
    <property type="nucleotide sequence ID" value="NZ_AP031418.1"/>
</dbReference>
<evidence type="ECO:0000313" key="13">
    <source>
        <dbReference type="Proteomes" id="UP000470200"/>
    </source>
</evidence>
<dbReference type="InterPro" id="IPR013321">
    <property type="entry name" value="Arc_rbn_hlx_hlx"/>
</dbReference>
<dbReference type="Proteomes" id="UP000095647">
    <property type="component" value="Unassembled WGS sequence"/>
</dbReference>
<evidence type="ECO:0000313" key="1">
    <source>
        <dbReference type="EMBL" id="CUN39837.1"/>
    </source>
</evidence>
<evidence type="ECO:0000313" key="6">
    <source>
        <dbReference type="EMBL" id="RGS64926.1"/>
    </source>
</evidence>
<dbReference type="GO" id="GO:0006355">
    <property type="term" value="P:regulation of DNA-templated transcription"/>
    <property type="evidence" value="ECO:0007669"/>
    <property type="project" value="InterPro"/>
</dbReference>
<evidence type="ECO:0000313" key="7">
    <source>
        <dbReference type="EMBL" id="RHK25060.1"/>
    </source>
</evidence>
<dbReference type="Pfam" id="PF23807">
    <property type="entry name" value="RHH_10"/>
    <property type="match status" value="1"/>
</dbReference>
<evidence type="ECO:0000313" key="9">
    <source>
        <dbReference type="Proteomes" id="UP000193905"/>
    </source>
</evidence>
<dbReference type="Proteomes" id="UP000470200">
    <property type="component" value="Unassembled WGS sequence"/>
</dbReference>
<dbReference type="EMBL" id="BPPZ01000002">
    <property type="protein sequence ID" value="GJD13431.1"/>
    <property type="molecule type" value="Genomic_DNA"/>
</dbReference>
<evidence type="ECO:0000313" key="10">
    <source>
        <dbReference type="Proteomes" id="UP000285262"/>
    </source>
</evidence>
<evidence type="ECO:0000313" key="12">
    <source>
        <dbReference type="Proteomes" id="UP000464884"/>
    </source>
</evidence>
<sequence>MNISKPISTASRLRATFTSSAAPERAGKPIHATLSLDPGLHRRLKLAAATRGVTMSELVSSWIESNCPALDGR</sequence>
<reference evidence="3 13" key="4">
    <citation type="journal article" date="2019" name="Nat. Med.">
        <title>A library of human gut bacterial isolates paired with longitudinal multiomics data enables mechanistic microbiome research.</title>
        <authorList>
            <person name="Poyet M."/>
            <person name="Groussin M."/>
            <person name="Gibbons S.M."/>
            <person name="Avila-Pacheco J."/>
            <person name="Jiang X."/>
            <person name="Kearney S.M."/>
            <person name="Perrotta A.R."/>
            <person name="Berdy B."/>
            <person name="Zhao S."/>
            <person name="Lieberman T.D."/>
            <person name="Swanson P.K."/>
            <person name="Smith M."/>
            <person name="Roesemann S."/>
            <person name="Alexander J.E."/>
            <person name="Rich S.A."/>
            <person name="Livny J."/>
            <person name="Vlamakis H."/>
            <person name="Clish C."/>
            <person name="Bullock K."/>
            <person name="Deik A."/>
            <person name="Scott J."/>
            <person name="Pierce K.A."/>
            <person name="Xavier R.J."/>
            <person name="Alm E.J."/>
        </authorList>
    </citation>
    <scope>NUCLEOTIDE SEQUENCE [LARGE SCALE GENOMIC DNA]</scope>
    <source>
        <strain evidence="3 13">BIOML-A105</strain>
    </source>
</reference>
<dbReference type="SUPFAM" id="SSF47598">
    <property type="entry name" value="Ribbon-helix-helix"/>
    <property type="match status" value="1"/>
</dbReference>